<protein>
    <recommendedName>
        <fullName evidence="2">histidine kinase</fullName>
        <ecNumber evidence="2">2.7.13.3</ecNumber>
    </recommendedName>
</protein>
<dbReference type="InterPro" id="IPR036890">
    <property type="entry name" value="HATPase_C_sf"/>
</dbReference>
<dbReference type="Pfam" id="PF00512">
    <property type="entry name" value="HisKA"/>
    <property type="match status" value="1"/>
</dbReference>
<dbReference type="GO" id="GO:0005524">
    <property type="term" value="F:ATP binding"/>
    <property type="evidence" value="ECO:0007669"/>
    <property type="project" value="UniProtKB-KW"/>
</dbReference>
<dbReference type="Proteomes" id="UP000193006">
    <property type="component" value="Chromosome"/>
</dbReference>
<evidence type="ECO:0000259" key="10">
    <source>
        <dbReference type="PROSITE" id="PS50109"/>
    </source>
</evidence>
<feature type="coiled-coil region" evidence="9">
    <location>
        <begin position="196"/>
        <end position="223"/>
    </location>
</feature>
<dbReference type="SMART" id="SM00387">
    <property type="entry name" value="HATPase_c"/>
    <property type="match status" value="1"/>
</dbReference>
<keyword evidence="12" id="KW-1185">Reference proteome</keyword>
<reference evidence="11 12" key="1">
    <citation type="submission" date="2017-04" db="EMBL/GenBank/DDBJ databases">
        <title>Bacillus krulwichiae AM31D Genome sequencing and assembly.</title>
        <authorList>
            <person name="Krulwich T.A."/>
            <person name="Anastor L."/>
            <person name="Ehrlich R."/>
            <person name="Ehrlich G.D."/>
            <person name="Janto B."/>
        </authorList>
    </citation>
    <scope>NUCLEOTIDE SEQUENCE [LARGE SCALE GENOMIC DNA]</scope>
    <source>
        <strain evidence="11 12">AM31D</strain>
    </source>
</reference>
<evidence type="ECO:0000313" key="11">
    <source>
        <dbReference type="EMBL" id="ARK32624.1"/>
    </source>
</evidence>
<evidence type="ECO:0000256" key="8">
    <source>
        <dbReference type="ARBA" id="ARBA00023012"/>
    </source>
</evidence>
<dbReference type="SUPFAM" id="SSF47384">
    <property type="entry name" value="Homodimeric domain of signal transducing histidine kinase"/>
    <property type="match status" value="1"/>
</dbReference>
<evidence type="ECO:0000256" key="7">
    <source>
        <dbReference type="ARBA" id="ARBA00022840"/>
    </source>
</evidence>
<proteinExistence type="predicted"/>
<keyword evidence="4 11" id="KW-0808">Transferase</keyword>
<dbReference type="InterPro" id="IPR005467">
    <property type="entry name" value="His_kinase_dom"/>
</dbReference>
<dbReference type="InterPro" id="IPR003594">
    <property type="entry name" value="HATPase_dom"/>
</dbReference>
<evidence type="ECO:0000256" key="9">
    <source>
        <dbReference type="SAM" id="Coils"/>
    </source>
</evidence>
<keyword evidence="9" id="KW-0175">Coiled coil</keyword>
<evidence type="ECO:0000256" key="4">
    <source>
        <dbReference type="ARBA" id="ARBA00022679"/>
    </source>
</evidence>
<dbReference type="STRING" id="199441.BkAM31D_23645"/>
<feature type="domain" description="Histidine kinase" evidence="10">
    <location>
        <begin position="352"/>
        <end position="556"/>
    </location>
</feature>
<dbReference type="CDD" id="cd00082">
    <property type="entry name" value="HisKA"/>
    <property type="match status" value="1"/>
</dbReference>
<dbReference type="PANTHER" id="PTHR43065:SF34">
    <property type="entry name" value="SPORULATION KINASE A"/>
    <property type="match status" value="1"/>
</dbReference>
<evidence type="ECO:0000256" key="5">
    <source>
        <dbReference type="ARBA" id="ARBA00022741"/>
    </source>
</evidence>
<dbReference type="InterPro" id="IPR025847">
    <property type="entry name" value="MEDS_domain"/>
</dbReference>
<dbReference type="EC" id="2.7.13.3" evidence="2"/>
<evidence type="ECO:0000256" key="1">
    <source>
        <dbReference type="ARBA" id="ARBA00000085"/>
    </source>
</evidence>
<dbReference type="GO" id="GO:0000155">
    <property type="term" value="F:phosphorelay sensor kinase activity"/>
    <property type="evidence" value="ECO:0007669"/>
    <property type="project" value="InterPro"/>
</dbReference>
<evidence type="ECO:0000256" key="6">
    <source>
        <dbReference type="ARBA" id="ARBA00022777"/>
    </source>
</evidence>
<dbReference type="EMBL" id="CP020814">
    <property type="protein sequence ID" value="ARK32624.1"/>
    <property type="molecule type" value="Genomic_DNA"/>
</dbReference>
<dbReference type="Pfam" id="PF02518">
    <property type="entry name" value="HATPase_c"/>
    <property type="match status" value="1"/>
</dbReference>
<evidence type="ECO:0000256" key="2">
    <source>
        <dbReference type="ARBA" id="ARBA00012438"/>
    </source>
</evidence>
<dbReference type="InterPro" id="IPR036097">
    <property type="entry name" value="HisK_dim/P_sf"/>
</dbReference>
<dbReference type="PRINTS" id="PR00344">
    <property type="entry name" value="BCTRLSENSOR"/>
</dbReference>
<dbReference type="PROSITE" id="PS50109">
    <property type="entry name" value="HIS_KIN"/>
    <property type="match status" value="1"/>
</dbReference>
<dbReference type="Gene3D" id="3.30.565.10">
    <property type="entry name" value="Histidine kinase-like ATPase, C-terminal domain"/>
    <property type="match status" value="1"/>
</dbReference>
<dbReference type="AlphaFoldDB" id="A0A1X9MIJ9"/>
<dbReference type="Pfam" id="PF14417">
    <property type="entry name" value="MEDS"/>
    <property type="match status" value="1"/>
</dbReference>
<keyword evidence="5" id="KW-0547">Nucleotide-binding</keyword>
<dbReference type="SMART" id="SM00388">
    <property type="entry name" value="HisKA"/>
    <property type="match status" value="1"/>
</dbReference>
<keyword evidence="8" id="KW-0902">Two-component regulatory system</keyword>
<evidence type="ECO:0000313" key="12">
    <source>
        <dbReference type="Proteomes" id="UP000193006"/>
    </source>
</evidence>
<keyword evidence="3" id="KW-0597">Phosphoprotein</keyword>
<dbReference type="PANTHER" id="PTHR43065">
    <property type="entry name" value="SENSOR HISTIDINE KINASE"/>
    <property type="match status" value="1"/>
</dbReference>
<keyword evidence="6 11" id="KW-0418">Kinase</keyword>
<organism evidence="11 12">
    <name type="scientific">Halalkalibacter krulwichiae</name>
    <dbReference type="NCBI Taxonomy" id="199441"/>
    <lineage>
        <taxon>Bacteria</taxon>
        <taxon>Bacillati</taxon>
        <taxon>Bacillota</taxon>
        <taxon>Bacilli</taxon>
        <taxon>Bacillales</taxon>
        <taxon>Bacillaceae</taxon>
        <taxon>Halalkalibacter</taxon>
    </lineage>
</organism>
<dbReference type="RefSeq" id="WP_066158685.1">
    <property type="nucleotide sequence ID" value="NZ_CP020814.1"/>
</dbReference>
<dbReference type="InterPro" id="IPR003661">
    <property type="entry name" value="HisK_dim/P_dom"/>
</dbReference>
<sequence length="556" mass="64122">MSTIHPISKLINDQTLYKKGAHILYMYNDFDKYIENAVQFSYEGKTEDTVVFFIYQPEIIEQIKEEISIRELPSSNLIFLNTLDFYLRDDKLDITGVQSRLNVLFEPYFHQGFSIRIWGKVPIENVHSALRDLKLHECTCDQFIRENKIMSICPYSGYTTPAFIQNELLKSHTHFLTDDEYCLSPFYHEKNHRYPSTNELERLQRIESQNEELLNKNAHLMNENNVIKGKKQIIEQSEKKLRTIIDKLPLPVIIRQKSEILFSNQEAKNQFEIDLESFFHYFDTELDQSPEELLLEQPDDNKHVFLVKSINTSFEGKEAILHSFVDLTKEKENEDLMVRSEKLNIAGELAVSIAHEVRNPLTAIKGFIDILKTSGQKKEKYFSIIENELSRIEQISSELLLLAKPHSENRKNHNIVQLMNDVKLLLTSQANMKSIEFNLEVPSDEIIVNCEETKIKQVFINLVKNAIEASSDGGNITLAIRKREARVQVQVIDEGTGISQEVLAKIGEPFYTTKEKGTGIGLMICYQIIENHEGTIDVESEVGVGTTFTITLQTVH</sequence>
<dbReference type="SUPFAM" id="SSF55874">
    <property type="entry name" value="ATPase domain of HSP90 chaperone/DNA topoisomerase II/histidine kinase"/>
    <property type="match status" value="1"/>
</dbReference>
<gene>
    <name evidence="11" type="primary">kinA_5</name>
    <name evidence="11" type="ORF">BkAM31D_23645</name>
</gene>
<evidence type="ECO:0000256" key="3">
    <source>
        <dbReference type="ARBA" id="ARBA00022553"/>
    </source>
</evidence>
<comment type="catalytic activity">
    <reaction evidence="1">
        <text>ATP + protein L-histidine = ADP + protein N-phospho-L-histidine.</text>
        <dbReference type="EC" id="2.7.13.3"/>
    </reaction>
</comment>
<keyword evidence="7" id="KW-0067">ATP-binding</keyword>
<dbReference type="Gene3D" id="1.10.287.130">
    <property type="match status" value="1"/>
</dbReference>
<dbReference type="KEGG" id="bkw:BkAM31D_23645"/>
<name>A0A1X9MIJ9_9BACI</name>
<accession>A0A1X9MIJ9</accession>
<dbReference type="InterPro" id="IPR004358">
    <property type="entry name" value="Sig_transdc_His_kin-like_C"/>
</dbReference>